<evidence type="ECO:0008006" key="3">
    <source>
        <dbReference type="Google" id="ProtNLM"/>
    </source>
</evidence>
<comment type="caution">
    <text evidence="1">The sequence shown here is derived from an EMBL/GenBank/DDBJ whole genome shotgun (WGS) entry which is preliminary data.</text>
</comment>
<evidence type="ECO:0000313" key="1">
    <source>
        <dbReference type="EMBL" id="CAG7557109.1"/>
    </source>
</evidence>
<dbReference type="EMBL" id="CAJSTJ010000111">
    <property type="protein sequence ID" value="CAG7557109.1"/>
    <property type="molecule type" value="Genomic_DNA"/>
</dbReference>
<protein>
    <recommendedName>
        <fullName evidence="3">F-box domain-containing protein</fullName>
    </recommendedName>
</protein>
<name>A0A8J2NFV9_FUSEQ</name>
<evidence type="ECO:0000313" key="2">
    <source>
        <dbReference type="Proteomes" id="UP000693738"/>
    </source>
</evidence>
<sequence>MTMDKIPQECRHLIGSFLKKKDRLNLALVSKSFYYYFSSDNWGCITLRGTPEQLYRTLGFFLDEKYTTKQSLIKWAEICLDFEPLESDTPVGLTKRLVDGLSRMTCVCTISLHIIFAEHFIDLAEFARGMAAAPRWDRVTFLWLNCGERIAAAALDRCELDVLERVTLTSWCSPDDEGDDQMYRALKSRYSAQPHLLKSLEIHFPYQELDNGTWDLIHEQGKGVHQVIEDFPSLDYLRIGNVVSKQNSPNSDESSYQEFEDGIEELCKALNNSTLKGFGIDISTTLVDRYFIAEGLQETLPGDYPYFFDDGEYLDETDEEFGVAIDNWFLQLARKIGIACPHLASVAVGYGHDDSANFERYRDMTFDFIEHGTLEIWPGEGGLCE</sequence>
<dbReference type="Proteomes" id="UP000693738">
    <property type="component" value="Unassembled WGS sequence"/>
</dbReference>
<reference evidence="1" key="1">
    <citation type="submission" date="2021-05" db="EMBL/GenBank/DDBJ databases">
        <authorList>
            <person name="Khan N."/>
        </authorList>
    </citation>
    <scope>NUCLEOTIDE SEQUENCE</scope>
</reference>
<dbReference type="AlphaFoldDB" id="A0A8J2NFV9"/>
<accession>A0A8J2NFV9</accession>
<proteinExistence type="predicted"/>
<gene>
    <name evidence="1" type="ORF">FEQUK3_LOCUS2832</name>
</gene>
<organism evidence="1 2">
    <name type="scientific">Fusarium equiseti</name>
    <name type="common">Fusarium scirpi</name>
    <dbReference type="NCBI Taxonomy" id="61235"/>
    <lineage>
        <taxon>Eukaryota</taxon>
        <taxon>Fungi</taxon>
        <taxon>Dikarya</taxon>
        <taxon>Ascomycota</taxon>
        <taxon>Pezizomycotina</taxon>
        <taxon>Sordariomycetes</taxon>
        <taxon>Hypocreomycetidae</taxon>
        <taxon>Hypocreales</taxon>
        <taxon>Nectriaceae</taxon>
        <taxon>Fusarium</taxon>
        <taxon>Fusarium incarnatum-equiseti species complex</taxon>
    </lineage>
</organism>